<dbReference type="EMBL" id="WWCK01000003">
    <property type="protein sequence ID" value="MYM67395.1"/>
    <property type="molecule type" value="Genomic_DNA"/>
</dbReference>
<organism evidence="3 4">
    <name type="scientific">Duganella rivi</name>
    <dbReference type="NCBI Taxonomy" id="2666083"/>
    <lineage>
        <taxon>Bacteria</taxon>
        <taxon>Pseudomonadati</taxon>
        <taxon>Pseudomonadota</taxon>
        <taxon>Betaproteobacteria</taxon>
        <taxon>Burkholderiales</taxon>
        <taxon>Oxalobacteraceae</taxon>
        <taxon>Telluria group</taxon>
        <taxon>Duganella</taxon>
    </lineage>
</organism>
<accession>A0A7X4GPQ6</accession>
<gene>
    <name evidence="3" type="ORF">GTP45_11180</name>
</gene>
<keyword evidence="4" id="KW-1185">Reference proteome</keyword>
<name>A0A7X4GPQ6_9BURK</name>
<evidence type="ECO:0000313" key="4">
    <source>
        <dbReference type="Proteomes" id="UP000450012"/>
    </source>
</evidence>
<feature type="transmembrane region" description="Helical" evidence="2">
    <location>
        <begin position="52"/>
        <end position="78"/>
    </location>
</feature>
<feature type="coiled-coil region" evidence="1">
    <location>
        <begin position="88"/>
        <end position="115"/>
    </location>
</feature>
<reference evidence="3 4" key="1">
    <citation type="submission" date="2019-12" db="EMBL/GenBank/DDBJ databases">
        <title>Novel species isolated from a subtropical stream in China.</title>
        <authorList>
            <person name="Lu H."/>
        </authorList>
    </citation>
    <scope>NUCLEOTIDE SEQUENCE [LARGE SCALE GENOMIC DNA]</scope>
    <source>
        <strain evidence="3 4">FT55W</strain>
    </source>
</reference>
<dbReference type="RefSeq" id="WP_161013934.1">
    <property type="nucleotide sequence ID" value="NZ_WWCK01000003.1"/>
</dbReference>
<evidence type="ECO:0000256" key="2">
    <source>
        <dbReference type="SAM" id="Phobius"/>
    </source>
</evidence>
<comment type="caution">
    <text evidence="3">The sequence shown here is derived from an EMBL/GenBank/DDBJ whole genome shotgun (WGS) entry which is preliminary data.</text>
</comment>
<dbReference type="Proteomes" id="UP000450012">
    <property type="component" value="Unassembled WGS sequence"/>
</dbReference>
<evidence type="ECO:0000313" key="3">
    <source>
        <dbReference type="EMBL" id="MYM67395.1"/>
    </source>
</evidence>
<keyword evidence="1" id="KW-0175">Coiled coil</keyword>
<dbReference type="AlphaFoldDB" id="A0A7X4GPQ6"/>
<keyword evidence="2" id="KW-0812">Transmembrane</keyword>
<protein>
    <submittedName>
        <fullName evidence="3">Uncharacterized protein</fullName>
    </submittedName>
</protein>
<proteinExistence type="predicted"/>
<keyword evidence="2" id="KW-0472">Membrane</keyword>
<sequence length="117" mass="12888">MATVTTDLLDARLEAAEARMDKRFSAIETAIAALIQSHHELRADFKSLKTTVIITAIASVLAIGGINATILSNMVAAFDSGKDFSAKQAEIQKQVEQVRVMVKELREEREQQKSSRN</sequence>
<keyword evidence="2" id="KW-1133">Transmembrane helix</keyword>
<evidence type="ECO:0000256" key="1">
    <source>
        <dbReference type="SAM" id="Coils"/>
    </source>
</evidence>